<keyword evidence="2" id="KW-1185">Reference proteome</keyword>
<dbReference type="OrthoDB" id="3242810at2"/>
<dbReference type="SUPFAM" id="SSF52540">
    <property type="entry name" value="P-loop containing nucleoside triphosphate hydrolases"/>
    <property type="match status" value="1"/>
</dbReference>
<accession>A0A430FAI2</accession>
<name>A0A430FAI2_9BIFI</name>
<dbReference type="Gene3D" id="3.40.50.300">
    <property type="entry name" value="P-loop containing nucleotide triphosphate hydrolases"/>
    <property type="match status" value="1"/>
</dbReference>
<proteinExistence type="predicted"/>
<sequence length="275" mass="29715">MSMEQDGTAHGAGRAVLAFVTGGSGGIGKSGNARMLAAALGGTGRHVVLVDGNAGQQSQRVWHRLGPERMLENAQWLDTLDRAILMPRRTGQAYALLPGPADPLAAGMNDLYGAAILRLCETPGIDLVLVDADRIDPAQWEDRRTFAGHVIRPFMEAGLARMLFRIGQTGSQLEDGMRALGAVDDADMTCAVAVAAAGLAHPRTDRDWARILAPVARYAGTDRWDVSTLALQTPGSRLTPPHTPWLCRQAAFLGLRLEPAAREQAKGWWPWRRTR</sequence>
<reference evidence="1 2" key="1">
    <citation type="submission" date="2018-09" db="EMBL/GenBank/DDBJ databases">
        <title>Characterization of the phylogenetic diversity of five novel species belonging to the genus Bifidobacterium.</title>
        <authorList>
            <person name="Lugli G.A."/>
            <person name="Duranti S."/>
            <person name="Milani C."/>
        </authorList>
    </citation>
    <scope>NUCLEOTIDE SEQUENCE [LARGE SCALE GENOMIC DNA]</scope>
    <source>
        <strain evidence="1 2">2020B</strain>
    </source>
</reference>
<dbReference type="Proteomes" id="UP000288052">
    <property type="component" value="Unassembled WGS sequence"/>
</dbReference>
<gene>
    <name evidence="1" type="ORF">D2E22_0305</name>
</gene>
<dbReference type="EMBL" id="QXGI01000001">
    <property type="protein sequence ID" value="RSX49844.1"/>
    <property type="molecule type" value="Genomic_DNA"/>
</dbReference>
<evidence type="ECO:0000313" key="1">
    <source>
        <dbReference type="EMBL" id="RSX49844.1"/>
    </source>
</evidence>
<evidence type="ECO:0008006" key="3">
    <source>
        <dbReference type="Google" id="ProtNLM"/>
    </source>
</evidence>
<dbReference type="AlphaFoldDB" id="A0A430FAI2"/>
<evidence type="ECO:0000313" key="2">
    <source>
        <dbReference type="Proteomes" id="UP000288052"/>
    </source>
</evidence>
<protein>
    <recommendedName>
        <fullName evidence="3">CobQ/CobB/MinD/ParA nucleotide binding domain-containing protein</fullName>
    </recommendedName>
</protein>
<comment type="caution">
    <text evidence="1">The sequence shown here is derived from an EMBL/GenBank/DDBJ whole genome shotgun (WGS) entry which is preliminary data.</text>
</comment>
<dbReference type="InterPro" id="IPR027417">
    <property type="entry name" value="P-loop_NTPase"/>
</dbReference>
<organism evidence="1 2">
    <name type="scientific">Bifidobacterium castoris</name>
    <dbReference type="NCBI Taxonomy" id="2306972"/>
    <lineage>
        <taxon>Bacteria</taxon>
        <taxon>Bacillati</taxon>
        <taxon>Actinomycetota</taxon>
        <taxon>Actinomycetes</taxon>
        <taxon>Bifidobacteriales</taxon>
        <taxon>Bifidobacteriaceae</taxon>
        <taxon>Bifidobacterium</taxon>
    </lineage>
</organism>